<accession>A0AA35TYU5</accession>
<evidence type="ECO:0000256" key="6">
    <source>
        <dbReference type="ARBA" id="ARBA00044735"/>
    </source>
</evidence>
<dbReference type="AlphaFoldDB" id="A0AA35TYU5"/>
<comment type="function">
    <text evidence="6">Involved in efficient integration of the N-module into mitochondrial respiratory chain complex I.</text>
</comment>
<organism evidence="8 9">
    <name type="scientific">Geodia barretti</name>
    <name type="common">Barrett's horny sponge</name>
    <dbReference type="NCBI Taxonomy" id="519541"/>
    <lineage>
        <taxon>Eukaryota</taxon>
        <taxon>Metazoa</taxon>
        <taxon>Porifera</taxon>
        <taxon>Demospongiae</taxon>
        <taxon>Heteroscleromorpha</taxon>
        <taxon>Tetractinellida</taxon>
        <taxon>Astrophorina</taxon>
        <taxon>Geodiidae</taxon>
        <taxon>Geodia</taxon>
    </lineage>
</organism>
<evidence type="ECO:0000313" key="9">
    <source>
        <dbReference type="Proteomes" id="UP001174909"/>
    </source>
</evidence>
<evidence type="ECO:0000256" key="1">
    <source>
        <dbReference type="ARBA" id="ARBA00004173"/>
    </source>
</evidence>
<keyword evidence="4" id="KW-0496">Mitochondrion</keyword>
<dbReference type="InterPro" id="IPR045293">
    <property type="entry name" value="Complex1_LYR_LYRM2"/>
</dbReference>
<protein>
    <recommendedName>
        <fullName evidence="5">LYR motif-containing protein 2</fullName>
    </recommendedName>
</protein>
<comment type="similarity">
    <text evidence="2">Belongs to the complex I LYR family.</text>
</comment>
<sequence>MGPTATSSSFLSLRQFILRREALCLYRQFLRVSRDAGGAREREEMRRWVRGEFDKWRHTTDEGTVRLLLTQGRQSLNDIKTSIEMTK</sequence>
<keyword evidence="9" id="KW-1185">Reference proteome</keyword>
<reference evidence="8" key="1">
    <citation type="submission" date="2023-03" db="EMBL/GenBank/DDBJ databases">
        <authorList>
            <person name="Steffen K."/>
            <person name="Cardenas P."/>
        </authorList>
    </citation>
    <scope>NUCLEOTIDE SEQUENCE</scope>
</reference>
<feature type="domain" description="Complex 1 LYR protein" evidence="7">
    <location>
        <begin position="20"/>
        <end position="77"/>
    </location>
</feature>
<dbReference type="Proteomes" id="UP001174909">
    <property type="component" value="Unassembled WGS sequence"/>
</dbReference>
<dbReference type="InterPro" id="IPR008011">
    <property type="entry name" value="Complex1_LYR_dom"/>
</dbReference>
<dbReference type="EMBL" id="CASHTH010004418">
    <property type="protein sequence ID" value="CAI8057030.1"/>
    <property type="molecule type" value="Genomic_DNA"/>
</dbReference>
<evidence type="ECO:0000313" key="8">
    <source>
        <dbReference type="EMBL" id="CAI8057030.1"/>
    </source>
</evidence>
<dbReference type="PANTHER" id="PTHR13675:SF0">
    <property type="entry name" value="LYR MOTIF-CONTAINING PROTEIN 2"/>
    <property type="match status" value="1"/>
</dbReference>
<dbReference type="GO" id="GO:0005739">
    <property type="term" value="C:mitochondrion"/>
    <property type="evidence" value="ECO:0007669"/>
    <property type="project" value="UniProtKB-SubCell"/>
</dbReference>
<dbReference type="Pfam" id="PF05347">
    <property type="entry name" value="Complex1_LYR"/>
    <property type="match status" value="1"/>
</dbReference>
<comment type="caution">
    <text evidence="8">The sequence shown here is derived from an EMBL/GenBank/DDBJ whole genome shotgun (WGS) entry which is preliminary data.</text>
</comment>
<name>A0AA35TYU5_GEOBA</name>
<comment type="subcellular location">
    <subcellularLocation>
        <location evidence="1">Mitochondrion</location>
    </subcellularLocation>
</comment>
<evidence type="ECO:0000256" key="5">
    <source>
        <dbReference type="ARBA" id="ARBA00026235"/>
    </source>
</evidence>
<keyword evidence="3" id="KW-0809">Transit peptide</keyword>
<proteinExistence type="inferred from homology"/>
<evidence type="ECO:0000259" key="7">
    <source>
        <dbReference type="Pfam" id="PF05347"/>
    </source>
</evidence>
<dbReference type="CDD" id="cd20262">
    <property type="entry name" value="Complex1_LYR_LYRM2"/>
    <property type="match status" value="1"/>
</dbReference>
<dbReference type="PANTHER" id="PTHR13675">
    <property type="entry name" value="LYR MOTIF-CONTAINING PROTEIN 2"/>
    <property type="match status" value="1"/>
</dbReference>
<gene>
    <name evidence="8" type="ORF">GBAR_LOCUS31060</name>
</gene>
<evidence type="ECO:0000256" key="4">
    <source>
        <dbReference type="ARBA" id="ARBA00023128"/>
    </source>
</evidence>
<evidence type="ECO:0000256" key="2">
    <source>
        <dbReference type="ARBA" id="ARBA00009508"/>
    </source>
</evidence>
<evidence type="ECO:0000256" key="3">
    <source>
        <dbReference type="ARBA" id="ARBA00022946"/>
    </source>
</evidence>